<keyword evidence="1" id="KW-0808">Transferase</keyword>
<organism evidence="1 2">
    <name type="scientific">Escherichia albertii</name>
    <dbReference type="NCBI Taxonomy" id="208962"/>
    <lineage>
        <taxon>Bacteria</taxon>
        <taxon>Pseudomonadati</taxon>
        <taxon>Pseudomonadota</taxon>
        <taxon>Gammaproteobacteria</taxon>
        <taxon>Enterobacterales</taxon>
        <taxon>Enterobacteriaceae</taxon>
        <taxon>Escherichia</taxon>
    </lineage>
</organism>
<dbReference type="SUPFAM" id="SSF51161">
    <property type="entry name" value="Trimeric LpxA-like enzymes"/>
    <property type="match status" value="1"/>
</dbReference>
<name>A0AAX3MEM8_ESCAL</name>
<dbReference type="InterPro" id="IPR001451">
    <property type="entry name" value="Hexapep"/>
</dbReference>
<gene>
    <name evidence="1" type="ORF">PS049_14855</name>
</gene>
<accession>A0AAX3MEM8</accession>
<evidence type="ECO:0000313" key="2">
    <source>
        <dbReference type="Proteomes" id="UP001219219"/>
    </source>
</evidence>
<evidence type="ECO:0000313" key="1">
    <source>
        <dbReference type="EMBL" id="WDB27662.1"/>
    </source>
</evidence>
<dbReference type="RefSeq" id="WP_237581352.1">
    <property type="nucleotide sequence ID" value="NZ_BBVZ01000005.1"/>
</dbReference>
<dbReference type="Gene3D" id="2.160.10.10">
    <property type="entry name" value="Hexapeptide repeat proteins"/>
    <property type="match status" value="1"/>
</dbReference>
<dbReference type="InterPro" id="IPR051159">
    <property type="entry name" value="Hexapeptide_acetyltransf"/>
</dbReference>
<dbReference type="InterPro" id="IPR011004">
    <property type="entry name" value="Trimer_LpxA-like_sf"/>
</dbReference>
<dbReference type="CDD" id="cd04647">
    <property type="entry name" value="LbH_MAT_like"/>
    <property type="match status" value="1"/>
</dbReference>
<dbReference type="Pfam" id="PF00132">
    <property type="entry name" value="Hexapep"/>
    <property type="match status" value="1"/>
</dbReference>
<protein>
    <submittedName>
        <fullName evidence="1">Acyltransferase</fullName>
    </submittedName>
</protein>
<sequence length="186" mass="20872">MLHFKILRLFNRVLFFFKFLGLKIFFGSKIQFPEFYRSCIDSGSIISCMNGVLIFKGRFISRRFLTINISSGKVIIGKDVFTNQNVSINCHTFISIGDNTIIGESVKFYDHNHRFNNDGCIKDQGFTSKPIIIGDNVWIGSSSVILNGVEIGNNSVISAGSVIRSSIPENSIYKDGRIVNIMKKEG</sequence>
<keyword evidence="1" id="KW-0012">Acyltransferase</keyword>
<dbReference type="EMBL" id="CP117562">
    <property type="protein sequence ID" value="WDB27662.1"/>
    <property type="molecule type" value="Genomic_DNA"/>
</dbReference>
<dbReference type="AlphaFoldDB" id="A0AAX3MEM8"/>
<dbReference type="PANTHER" id="PTHR23416">
    <property type="entry name" value="SIALIC ACID SYNTHASE-RELATED"/>
    <property type="match status" value="1"/>
</dbReference>
<dbReference type="GO" id="GO:0016746">
    <property type="term" value="F:acyltransferase activity"/>
    <property type="evidence" value="ECO:0007669"/>
    <property type="project" value="UniProtKB-KW"/>
</dbReference>
<proteinExistence type="predicted"/>
<dbReference type="Proteomes" id="UP001219219">
    <property type="component" value="Chromosome"/>
</dbReference>
<reference evidence="1" key="1">
    <citation type="submission" date="2023-02" db="EMBL/GenBank/DDBJ databases">
        <title>Escherichia albertii as a potential enteropathogen in the light of epidemiological and genomic studies.</title>
        <authorList>
            <person name="Leszczynska K."/>
            <person name="Swiecicka I."/>
            <person name="Daniluk T."/>
            <person name="Lebensztejn D."/>
            <person name="Chmielewska S."/>
            <person name="Leszczynska D."/>
            <person name="Gawor J."/>
            <person name="Kliber M."/>
        </authorList>
    </citation>
    <scope>NUCLEOTIDE SEQUENCE</scope>
    <source>
        <strain evidence="1">BIA_7</strain>
    </source>
</reference>